<accession>A0A4P9WEQ3</accession>
<organism evidence="2 3">
    <name type="scientific">Blyttiomyces helicus</name>
    <dbReference type="NCBI Taxonomy" id="388810"/>
    <lineage>
        <taxon>Eukaryota</taxon>
        <taxon>Fungi</taxon>
        <taxon>Fungi incertae sedis</taxon>
        <taxon>Chytridiomycota</taxon>
        <taxon>Chytridiomycota incertae sedis</taxon>
        <taxon>Chytridiomycetes</taxon>
        <taxon>Chytridiomycetes incertae sedis</taxon>
        <taxon>Blyttiomyces</taxon>
    </lineage>
</organism>
<name>A0A4P9WEQ3_9FUNG</name>
<protein>
    <submittedName>
        <fullName evidence="2">Uncharacterized protein</fullName>
    </submittedName>
</protein>
<feature type="non-terminal residue" evidence="2">
    <location>
        <position position="825"/>
    </location>
</feature>
<reference evidence="3" key="1">
    <citation type="journal article" date="2018" name="Nat. Microbiol.">
        <title>Leveraging single-cell genomics to expand the fungal tree of life.</title>
        <authorList>
            <person name="Ahrendt S.R."/>
            <person name="Quandt C.A."/>
            <person name="Ciobanu D."/>
            <person name="Clum A."/>
            <person name="Salamov A."/>
            <person name="Andreopoulos B."/>
            <person name="Cheng J.F."/>
            <person name="Woyke T."/>
            <person name="Pelin A."/>
            <person name="Henrissat B."/>
            <person name="Reynolds N.K."/>
            <person name="Benny G.L."/>
            <person name="Smith M.E."/>
            <person name="James T.Y."/>
            <person name="Grigoriev I.V."/>
        </authorList>
    </citation>
    <scope>NUCLEOTIDE SEQUENCE [LARGE SCALE GENOMIC DNA]</scope>
</reference>
<proteinExistence type="predicted"/>
<feature type="compositionally biased region" description="Gly residues" evidence="1">
    <location>
        <begin position="47"/>
        <end position="64"/>
    </location>
</feature>
<sequence length="825" mass="89493">MSGGPSGSGFGRGAGGGKGRGGGRRGRRGGGGGGDGGWPRADREQGGRGGGGGDRGGNRGGGGNLPPPPYGHPGAPYQKLNAPAFAQSSKRPKLDHPGHLGPPAHSGGPPIPPYQQPTPPLPPFIPPPRMAPQIQPYEVTCLELVKAFRLHPERTTEVLKTIAHRVVDLATVQAPDLQVDLIASVRLLAGSVEGTTFVQIPEHSFPPHFPSLPPNRSHRELVPFPNMTLEAAVAARSGYPVVSGIVQQLAMVVKDGAKYVKLVEPSVEGVIVGEDAVNAKSWLMPHLASTLPCYILPRMHKFYIEKFASSGNPILMKAQEISANPGDLDQFFDRDEKYMKESLQFLLTKRAASVVDSILVLIDSVLAKQAKALSDSGEKQSTFYGFHRYTLLYLLSLPILCPPLIEVSMPKILPHLNAWRIALASIAEVEKGSALVIYSNALPQKYVEEISALFLKVLQLRCREMTPFLHDLFMMLENLFETIHEVEIPPSDTVRTKARTKVSVCVEALLLNVLAPLQEAVMSSADHNTPYRDSPLFESFTDKVPALCNHLLILAARDQTSNVDLVATLLELCGHFFGPEVAQKIIVHCMADTPAAKIENKAGAEGDATAIPVRYITLVHRFRRAFQRTTGDIFARSINTLIDRFDGCSAPELYNTLYNLRCLALCTDSGVRWIDGPNTSLETLGKRWDDLFRLAAHQDRTVRGGALALCDTVLRHLIMRLRPAKALTILESGVTALVSLLRIRREAKARSESDWEVDREAATILKRIVVALGANPIRARCLADLLLDAAMELDAPASAASSPSRELVLGPAPAATPMDWESDGV</sequence>
<feature type="compositionally biased region" description="Pro residues" evidence="1">
    <location>
        <begin position="109"/>
        <end position="123"/>
    </location>
</feature>
<dbReference type="Proteomes" id="UP000269721">
    <property type="component" value="Unassembled WGS sequence"/>
</dbReference>
<feature type="region of interest" description="Disordered" evidence="1">
    <location>
        <begin position="803"/>
        <end position="825"/>
    </location>
</feature>
<evidence type="ECO:0000313" key="2">
    <source>
        <dbReference type="EMBL" id="RKO90882.1"/>
    </source>
</evidence>
<keyword evidence="3" id="KW-1185">Reference proteome</keyword>
<evidence type="ECO:0000313" key="3">
    <source>
        <dbReference type="Proteomes" id="UP000269721"/>
    </source>
</evidence>
<feature type="region of interest" description="Disordered" evidence="1">
    <location>
        <begin position="1"/>
        <end position="123"/>
    </location>
</feature>
<dbReference type="EMBL" id="KZ995334">
    <property type="protein sequence ID" value="RKO90882.1"/>
    <property type="molecule type" value="Genomic_DNA"/>
</dbReference>
<dbReference type="AlphaFoldDB" id="A0A4P9WEQ3"/>
<feature type="compositionally biased region" description="Gly residues" evidence="1">
    <location>
        <begin position="1"/>
        <end position="20"/>
    </location>
</feature>
<gene>
    <name evidence="2" type="ORF">BDK51DRAFT_36884</name>
</gene>
<evidence type="ECO:0000256" key="1">
    <source>
        <dbReference type="SAM" id="MobiDB-lite"/>
    </source>
</evidence>